<dbReference type="InterPro" id="IPR011006">
    <property type="entry name" value="CheY-like_superfamily"/>
</dbReference>
<name>A0A6J4JMB0_9CHLR</name>
<keyword evidence="2" id="KW-0902">Two-component regulatory system</keyword>
<dbReference type="Pfam" id="PF00072">
    <property type="entry name" value="Response_reg"/>
    <property type="match status" value="1"/>
</dbReference>
<evidence type="ECO:0000259" key="4">
    <source>
        <dbReference type="PROSITE" id="PS50110"/>
    </source>
</evidence>
<dbReference type="AlphaFoldDB" id="A0A6J4JMB0"/>
<evidence type="ECO:0000256" key="2">
    <source>
        <dbReference type="ARBA" id="ARBA00023012"/>
    </source>
</evidence>
<dbReference type="PROSITE" id="PS50110">
    <property type="entry name" value="RESPONSE_REGULATORY"/>
    <property type="match status" value="1"/>
</dbReference>
<proteinExistence type="predicted"/>
<dbReference type="PANTHER" id="PTHR45339">
    <property type="entry name" value="HYBRID SIGNAL TRANSDUCTION HISTIDINE KINASE J"/>
    <property type="match status" value="1"/>
</dbReference>
<evidence type="ECO:0000313" key="5">
    <source>
        <dbReference type="EMBL" id="CAA9282363.1"/>
    </source>
</evidence>
<protein>
    <recommendedName>
        <fullName evidence="4">Response regulatory domain-containing protein</fullName>
    </recommendedName>
</protein>
<dbReference type="InterPro" id="IPR001789">
    <property type="entry name" value="Sig_transdc_resp-reg_receiver"/>
</dbReference>
<feature type="modified residue" description="4-aspartylphosphate" evidence="3">
    <location>
        <position position="53"/>
    </location>
</feature>
<dbReference type="SUPFAM" id="SSF52172">
    <property type="entry name" value="CheY-like"/>
    <property type="match status" value="1"/>
</dbReference>
<evidence type="ECO:0000256" key="1">
    <source>
        <dbReference type="ARBA" id="ARBA00022553"/>
    </source>
</evidence>
<dbReference type="SMART" id="SM00448">
    <property type="entry name" value="REC"/>
    <property type="match status" value="1"/>
</dbReference>
<feature type="domain" description="Response regulatory" evidence="4">
    <location>
        <begin position="4"/>
        <end position="120"/>
    </location>
</feature>
<dbReference type="PANTHER" id="PTHR45339:SF1">
    <property type="entry name" value="HYBRID SIGNAL TRANSDUCTION HISTIDINE KINASE J"/>
    <property type="match status" value="1"/>
</dbReference>
<keyword evidence="1 3" id="KW-0597">Phosphoprotein</keyword>
<reference evidence="5" key="1">
    <citation type="submission" date="2020-02" db="EMBL/GenBank/DDBJ databases">
        <authorList>
            <person name="Meier V. D."/>
        </authorList>
    </citation>
    <scope>NUCLEOTIDE SEQUENCE</scope>
    <source>
        <strain evidence="5">AVDCRST_MAG26</strain>
    </source>
</reference>
<dbReference type="EMBL" id="CADCTK010000812">
    <property type="protein sequence ID" value="CAA9282363.1"/>
    <property type="molecule type" value="Genomic_DNA"/>
</dbReference>
<sequence>MLQRILVVEDNPDNMYVVDRVLTHQGYAVNQATSGEEALTLAAAEPFELILMDMQMPGLDGYATVRAMRELPGLDSVPVIAVTANSMPGDRERSMEAGCTDYLAKPISTRDLVQLVEHYLGGIRGGENSDR</sequence>
<accession>A0A6J4JMB0</accession>
<dbReference type="Gene3D" id="3.40.50.2300">
    <property type="match status" value="1"/>
</dbReference>
<dbReference type="GO" id="GO:0000160">
    <property type="term" value="P:phosphorelay signal transduction system"/>
    <property type="evidence" value="ECO:0007669"/>
    <property type="project" value="UniProtKB-KW"/>
</dbReference>
<gene>
    <name evidence="5" type="ORF">AVDCRST_MAG26-3470</name>
</gene>
<evidence type="ECO:0000256" key="3">
    <source>
        <dbReference type="PROSITE-ProRule" id="PRU00169"/>
    </source>
</evidence>
<organism evidence="5">
    <name type="scientific">uncultured Chloroflexia bacterium</name>
    <dbReference type="NCBI Taxonomy" id="1672391"/>
    <lineage>
        <taxon>Bacteria</taxon>
        <taxon>Bacillati</taxon>
        <taxon>Chloroflexota</taxon>
        <taxon>Chloroflexia</taxon>
        <taxon>environmental samples</taxon>
    </lineage>
</organism>